<accession>A0A8H7NA72</accession>
<reference evidence="1" key="1">
    <citation type="submission" date="2020-10" db="EMBL/GenBank/DDBJ databases">
        <title>High-Quality Genome Resource of Clonostachys rosea strain S41 by Oxford Nanopore Long-Read Sequencing.</title>
        <authorList>
            <person name="Wang H."/>
        </authorList>
    </citation>
    <scope>NUCLEOTIDE SEQUENCE</scope>
    <source>
        <strain evidence="1">S41</strain>
    </source>
</reference>
<evidence type="ECO:0000313" key="1">
    <source>
        <dbReference type="EMBL" id="KAF9751910.1"/>
    </source>
</evidence>
<dbReference type="EMBL" id="JADCTT010000005">
    <property type="protein sequence ID" value="KAF9751910.1"/>
    <property type="molecule type" value="Genomic_DNA"/>
</dbReference>
<comment type="caution">
    <text evidence="1">The sequence shown here is derived from an EMBL/GenBank/DDBJ whole genome shotgun (WGS) entry which is preliminary data.</text>
</comment>
<name>A0A8H7NA72_BIOOC</name>
<protein>
    <submittedName>
        <fullName evidence="1">Uncharacterized protein</fullName>
    </submittedName>
</protein>
<evidence type="ECO:0000313" key="2">
    <source>
        <dbReference type="Proteomes" id="UP000616885"/>
    </source>
</evidence>
<dbReference type="AlphaFoldDB" id="A0A8H7NA72"/>
<gene>
    <name evidence="1" type="ORF">IM811_013704</name>
</gene>
<organism evidence="1 2">
    <name type="scientific">Bionectria ochroleuca</name>
    <name type="common">Gliocladium roseum</name>
    <dbReference type="NCBI Taxonomy" id="29856"/>
    <lineage>
        <taxon>Eukaryota</taxon>
        <taxon>Fungi</taxon>
        <taxon>Dikarya</taxon>
        <taxon>Ascomycota</taxon>
        <taxon>Pezizomycotina</taxon>
        <taxon>Sordariomycetes</taxon>
        <taxon>Hypocreomycetidae</taxon>
        <taxon>Hypocreales</taxon>
        <taxon>Bionectriaceae</taxon>
        <taxon>Clonostachys</taxon>
    </lineage>
</organism>
<dbReference type="Proteomes" id="UP000616885">
    <property type="component" value="Unassembled WGS sequence"/>
</dbReference>
<sequence length="105" mass="11499">MKPDLVGVEFRDMRISLRGHGLALRHPLHSAFVPEHVGGATRQMLYELFCACTELSHDKKLAGGYVQKSGLDLASHESILKIIIYNVSSGWLDGKNADINLLVGA</sequence>
<proteinExistence type="predicted"/>